<feature type="region of interest" description="Disordered" evidence="1">
    <location>
        <begin position="122"/>
        <end position="213"/>
    </location>
</feature>
<dbReference type="EMBL" id="LUCM01000252">
    <property type="protein sequence ID" value="KAA0200836.1"/>
    <property type="molecule type" value="Genomic_DNA"/>
</dbReference>
<feature type="compositionally biased region" description="Polar residues" evidence="1">
    <location>
        <begin position="198"/>
        <end position="213"/>
    </location>
</feature>
<protein>
    <submittedName>
        <fullName evidence="2">Uncharacterized protein</fullName>
    </submittedName>
</protein>
<dbReference type="AlphaFoldDB" id="A0A8E0SA14"/>
<evidence type="ECO:0000313" key="2">
    <source>
        <dbReference type="EMBL" id="KAA0200836.1"/>
    </source>
</evidence>
<keyword evidence="3" id="KW-1185">Reference proteome</keyword>
<name>A0A8E0SA14_9TREM</name>
<dbReference type="OrthoDB" id="6257403at2759"/>
<evidence type="ECO:0000256" key="1">
    <source>
        <dbReference type="SAM" id="MobiDB-lite"/>
    </source>
</evidence>
<organism evidence="2 3">
    <name type="scientific">Fasciolopsis buskii</name>
    <dbReference type="NCBI Taxonomy" id="27845"/>
    <lineage>
        <taxon>Eukaryota</taxon>
        <taxon>Metazoa</taxon>
        <taxon>Spiralia</taxon>
        <taxon>Lophotrochozoa</taxon>
        <taxon>Platyhelminthes</taxon>
        <taxon>Trematoda</taxon>
        <taxon>Digenea</taxon>
        <taxon>Plagiorchiida</taxon>
        <taxon>Echinostomata</taxon>
        <taxon>Echinostomatoidea</taxon>
        <taxon>Fasciolidae</taxon>
        <taxon>Fasciolopsis</taxon>
    </lineage>
</organism>
<evidence type="ECO:0000313" key="3">
    <source>
        <dbReference type="Proteomes" id="UP000728185"/>
    </source>
</evidence>
<gene>
    <name evidence="2" type="ORF">FBUS_07437</name>
</gene>
<dbReference type="Proteomes" id="UP000728185">
    <property type="component" value="Unassembled WGS sequence"/>
</dbReference>
<proteinExistence type="predicted"/>
<feature type="compositionally biased region" description="Low complexity" evidence="1">
    <location>
        <begin position="179"/>
        <end position="189"/>
    </location>
</feature>
<comment type="caution">
    <text evidence="2">The sequence shown here is derived from an EMBL/GenBank/DDBJ whole genome shotgun (WGS) entry which is preliminary data.</text>
</comment>
<accession>A0A8E0SA14</accession>
<feature type="region of interest" description="Disordered" evidence="1">
    <location>
        <begin position="1"/>
        <end position="39"/>
    </location>
</feature>
<feature type="compositionally biased region" description="Low complexity" evidence="1">
    <location>
        <begin position="21"/>
        <end position="34"/>
    </location>
</feature>
<feature type="compositionally biased region" description="Basic and acidic residues" evidence="1">
    <location>
        <begin position="160"/>
        <end position="170"/>
    </location>
</feature>
<sequence length="213" mass="23473">MPEDEARLSDCNTTIGPELRAPSPASDSSAPSVSINQEGSVAVLSDPETDRCSSLNLRQWHHHAPAEDGTRTLRPSSRYNSPVNRAPCRVIVRQPVIDLSQMVLVPFDAEAWSGPVLKPRSALTASERAQLDDSESISPMNKETREEDDLVSRNRRLFSRKLDAKSRNRCDSTPSSGITESNLTTSTRTSTRKESNKMTMLNYDSDSGASHQC</sequence>
<reference evidence="2" key="1">
    <citation type="submission" date="2019-05" db="EMBL/GenBank/DDBJ databases">
        <title>Annotation for the trematode Fasciolopsis buski.</title>
        <authorList>
            <person name="Choi Y.-J."/>
        </authorList>
    </citation>
    <scope>NUCLEOTIDE SEQUENCE</scope>
    <source>
        <strain evidence="2">HT</strain>
        <tissue evidence="2">Whole worm</tissue>
    </source>
</reference>